<evidence type="ECO:0000256" key="7">
    <source>
        <dbReference type="ARBA" id="ARBA00022729"/>
    </source>
</evidence>
<evidence type="ECO:0000256" key="3">
    <source>
        <dbReference type="ARBA" id="ARBA00010609"/>
    </source>
</evidence>
<evidence type="ECO:0000256" key="12">
    <source>
        <dbReference type="ARBA" id="ARBA00023065"/>
    </source>
</evidence>
<evidence type="ECO:0000259" key="18">
    <source>
        <dbReference type="Pfam" id="PF07732"/>
    </source>
</evidence>
<evidence type="ECO:0000313" key="20">
    <source>
        <dbReference type="Proteomes" id="UP000664859"/>
    </source>
</evidence>
<keyword evidence="15" id="KW-0325">Glycoprotein</keyword>
<dbReference type="InterPro" id="IPR011706">
    <property type="entry name" value="Cu-oxidase_C"/>
</dbReference>
<sequence>MKVAGLALSFLGVALPQGALAIVRKYYIAAEEVIWDYAPSGMNLYDGTPVGTGAAAVFLQDTPGTVGRVYKKAIYREYTDETFTVAKPSPAWQGFLGPAIRAEVGDSLEVLFNNKCTLPYSMHPHGVAYDKADEGVNYMFAVGKSGAVMPNTMNLYTWNVPERAGPGPADGAAVMWSYHSHNNEVMDVYSGLAGPLIVYEAGMLDPETSEALDVDREFVMIFQVQDENQSHYLEDNCKAHGCDKRFPHEDFEESNLMHSINGRMYGNLAGLDMAVGEKIRWFVAAFGTEVDLHSAHWHGNTLLLNDHRVDVVDLMPASFRVLLMTPDEAGKYLVHCHVNDHITAGMLAYYTVYADPAQVPAAAPAAPVMLAGAGP</sequence>
<accession>A0A835ZE43</accession>
<evidence type="ECO:0000256" key="9">
    <source>
        <dbReference type="ARBA" id="ARBA00022989"/>
    </source>
</evidence>
<dbReference type="GO" id="GO:0016020">
    <property type="term" value="C:membrane"/>
    <property type="evidence" value="ECO:0007669"/>
    <property type="project" value="UniProtKB-SubCell"/>
</dbReference>
<keyword evidence="12" id="KW-0406">Ion transport</keyword>
<dbReference type="Gene3D" id="2.60.40.420">
    <property type="entry name" value="Cupredoxins - blue copper proteins"/>
    <property type="match status" value="1"/>
</dbReference>
<comment type="similarity">
    <text evidence="3">Belongs to the multicopper oxidase family.</text>
</comment>
<evidence type="ECO:0000256" key="5">
    <source>
        <dbReference type="ARBA" id="ARBA00022692"/>
    </source>
</evidence>
<dbReference type="EMBL" id="JAFCMP010000090">
    <property type="protein sequence ID" value="KAG5187278.1"/>
    <property type="molecule type" value="Genomic_DNA"/>
</dbReference>
<evidence type="ECO:0000256" key="8">
    <source>
        <dbReference type="ARBA" id="ARBA00022737"/>
    </source>
</evidence>
<evidence type="ECO:0000256" key="16">
    <source>
        <dbReference type="SAM" id="SignalP"/>
    </source>
</evidence>
<dbReference type="Proteomes" id="UP000664859">
    <property type="component" value="Unassembled WGS sequence"/>
</dbReference>
<dbReference type="Pfam" id="PF07731">
    <property type="entry name" value="Cu-oxidase_2"/>
    <property type="match status" value="1"/>
</dbReference>
<dbReference type="InterPro" id="IPR045087">
    <property type="entry name" value="Cu-oxidase_fam"/>
</dbReference>
<evidence type="ECO:0000256" key="2">
    <source>
        <dbReference type="ARBA" id="ARBA00004167"/>
    </source>
</evidence>
<dbReference type="InterPro" id="IPR011707">
    <property type="entry name" value="Cu-oxidase-like_N"/>
</dbReference>
<feature type="chain" id="PRO_5032473689" evidence="16">
    <location>
        <begin position="22"/>
        <end position="375"/>
    </location>
</feature>
<feature type="domain" description="Plastocyanin-like" evidence="17">
    <location>
        <begin position="261"/>
        <end position="353"/>
    </location>
</feature>
<evidence type="ECO:0000256" key="4">
    <source>
        <dbReference type="ARBA" id="ARBA00022448"/>
    </source>
</evidence>
<dbReference type="Pfam" id="PF07732">
    <property type="entry name" value="Cu-oxidase_3"/>
    <property type="match status" value="1"/>
</dbReference>
<dbReference type="GO" id="GO:0005507">
    <property type="term" value="F:copper ion binding"/>
    <property type="evidence" value="ECO:0007669"/>
    <property type="project" value="InterPro"/>
</dbReference>
<keyword evidence="9" id="KW-1133">Transmembrane helix</keyword>
<keyword evidence="6" id="KW-0479">Metal-binding</keyword>
<dbReference type="SUPFAM" id="SSF49503">
    <property type="entry name" value="Cupredoxins"/>
    <property type="match status" value="2"/>
</dbReference>
<name>A0A835ZE43_9STRA</name>
<keyword evidence="5" id="KW-0812">Transmembrane</keyword>
<dbReference type="FunFam" id="2.60.40.420:FF:000002">
    <property type="entry name" value="Hephaestin like 1"/>
    <property type="match status" value="1"/>
</dbReference>
<dbReference type="GO" id="GO:0016491">
    <property type="term" value="F:oxidoreductase activity"/>
    <property type="evidence" value="ECO:0007669"/>
    <property type="project" value="UniProtKB-KW"/>
</dbReference>
<dbReference type="PANTHER" id="PTHR11709:SF394">
    <property type="entry name" value="FI03373P-RELATED"/>
    <property type="match status" value="1"/>
</dbReference>
<comment type="caution">
    <text evidence="19">The sequence shown here is derived from an EMBL/GenBank/DDBJ whole genome shotgun (WGS) entry which is preliminary data.</text>
</comment>
<dbReference type="OrthoDB" id="2121828at2759"/>
<gene>
    <name evidence="19" type="ORF">JKP88DRAFT_262408</name>
</gene>
<feature type="signal peptide" evidence="16">
    <location>
        <begin position="1"/>
        <end position="21"/>
    </location>
</feature>
<dbReference type="GO" id="GO:0006811">
    <property type="term" value="P:monoatomic ion transport"/>
    <property type="evidence" value="ECO:0007669"/>
    <property type="project" value="UniProtKB-KW"/>
</dbReference>
<proteinExistence type="inferred from homology"/>
<evidence type="ECO:0000259" key="17">
    <source>
        <dbReference type="Pfam" id="PF07731"/>
    </source>
</evidence>
<dbReference type="InterPro" id="IPR033138">
    <property type="entry name" value="Cu_oxidase_CS"/>
</dbReference>
<dbReference type="PROSITE" id="PS00080">
    <property type="entry name" value="MULTICOPPER_OXIDASE2"/>
    <property type="match status" value="1"/>
</dbReference>
<keyword evidence="8" id="KW-0677">Repeat</keyword>
<evidence type="ECO:0000256" key="13">
    <source>
        <dbReference type="ARBA" id="ARBA00023136"/>
    </source>
</evidence>
<dbReference type="AlphaFoldDB" id="A0A835ZE43"/>
<keyword evidence="10" id="KW-0560">Oxidoreductase</keyword>
<dbReference type="PANTHER" id="PTHR11709">
    <property type="entry name" value="MULTI-COPPER OXIDASE"/>
    <property type="match status" value="1"/>
</dbReference>
<keyword evidence="13" id="KW-0472">Membrane</keyword>
<keyword evidence="11" id="KW-0186">Copper</keyword>
<keyword evidence="20" id="KW-1185">Reference proteome</keyword>
<dbReference type="InterPro" id="IPR008972">
    <property type="entry name" value="Cupredoxin"/>
</dbReference>
<organism evidence="19 20">
    <name type="scientific">Tribonema minus</name>
    <dbReference type="NCBI Taxonomy" id="303371"/>
    <lineage>
        <taxon>Eukaryota</taxon>
        <taxon>Sar</taxon>
        <taxon>Stramenopiles</taxon>
        <taxon>Ochrophyta</taxon>
        <taxon>PX clade</taxon>
        <taxon>Xanthophyceae</taxon>
        <taxon>Tribonematales</taxon>
        <taxon>Tribonemataceae</taxon>
        <taxon>Tribonema</taxon>
    </lineage>
</organism>
<feature type="domain" description="Plastocyanin-like" evidence="18">
    <location>
        <begin position="94"/>
        <end position="200"/>
    </location>
</feature>
<evidence type="ECO:0000256" key="6">
    <source>
        <dbReference type="ARBA" id="ARBA00022723"/>
    </source>
</evidence>
<evidence type="ECO:0000313" key="19">
    <source>
        <dbReference type="EMBL" id="KAG5187278.1"/>
    </source>
</evidence>
<keyword evidence="7 16" id="KW-0732">Signal</keyword>
<dbReference type="InterPro" id="IPR002355">
    <property type="entry name" value="Cu_oxidase_Cu_BS"/>
</dbReference>
<evidence type="ECO:0000256" key="15">
    <source>
        <dbReference type="ARBA" id="ARBA00023180"/>
    </source>
</evidence>
<keyword evidence="14" id="KW-1015">Disulfide bond</keyword>
<evidence type="ECO:0000256" key="11">
    <source>
        <dbReference type="ARBA" id="ARBA00023008"/>
    </source>
</evidence>
<evidence type="ECO:0000256" key="14">
    <source>
        <dbReference type="ARBA" id="ARBA00023157"/>
    </source>
</evidence>
<keyword evidence="4" id="KW-0813">Transport</keyword>
<dbReference type="PROSITE" id="PS00079">
    <property type="entry name" value="MULTICOPPER_OXIDASE1"/>
    <property type="match status" value="1"/>
</dbReference>
<evidence type="ECO:0000256" key="10">
    <source>
        <dbReference type="ARBA" id="ARBA00023002"/>
    </source>
</evidence>
<comment type="cofactor">
    <cofactor evidence="1">
        <name>Cu cation</name>
        <dbReference type="ChEBI" id="CHEBI:23378"/>
    </cofactor>
</comment>
<protein>
    <submittedName>
        <fullName evidence="19">Putative multicopper oxidase</fullName>
    </submittedName>
</protein>
<comment type="subcellular location">
    <subcellularLocation>
        <location evidence="2">Membrane</location>
        <topology evidence="2">Single-pass membrane protein</topology>
    </subcellularLocation>
</comment>
<evidence type="ECO:0000256" key="1">
    <source>
        <dbReference type="ARBA" id="ARBA00001935"/>
    </source>
</evidence>
<reference evidence="19" key="1">
    <citation type="submission" date="2021-02" db="EMBL/GenBank/DDBJ databases">
        <title>First Annotated Genome of the Yellow-green Alga Tribonema minus.</title>
        <authorList>
            <person name="Mahan K.M."/>
        </authorList>
    </citation>
    <scope>NUCLEOTIDE SEQUENCE</scope>
    <source>
        <strain evidence="19">UTEX B ZZ1240</strain>
    </source>
</reference>